<dbReference type="AlphaFoldDB" id="A0A0E9PV87"/>
<protein>
    <submittedName>
        <fullName evidence="1">Uncharacterized protein</fullName>
    </submittedName>
</protein>
<reference evidence="1" key="2">
    <citation type="journal article" date="2015" name="Fish Shellfish Immunol.">
        <title>Early steps in the European eel (Anguilla anguilla)-Vibrio vulnificus interaction in the gills: Role of the RtxA13 toxin.</title>
        <authorList>
            <person name="Callol A."/>
            <person name="Pajuelo D."/>
            <person name="Ebbesson L."/>
            <person name="Teles M."/>
            <person name="MacKenzie S."/>
            <person name="Amaro C."/>
        </authorList>
    </citation>
    <scope>NUCLEOTIDE SEQUENCE</scope>
</reference>
<reference evidence="1" key="1">
    <citation type="submission" date="2014-11" db="EMBL/GenBank/DDBJ databases">
        <authorList>
            <person name="Amaro Gonzalez C."/>
        </authorList>
    </citation>
    <scope>NUCLEOTIDE SEQUENCE</scope>
</reference>
<accession>A0A0E9PV87</accession>
<dbReference type="EMBL" id="GBXM01100168">
    <property type="protein sequence ID" value="JAH08409.1"/>
    <property type="molecule type" value="Transcribed_RNA"/>
</dbReference>
<sequence length="19" mass="1761">MGGGARCPAAAEQIGLAGM</sequence>
<proteinExistence type="predicted"/>
<name>A0A0E9PV87_ANGAN</name>
<evidence type="ECO:0000313" key="1">
    <source>
        <dbReference type="EMBL" id="JAH08409.1"/>
    </source>
</evidence>
<organism evidence="1">
    <name type="scientific">Anguilla anguilla</name>
    <name type="common">European freshwater eel</name>
    <name type="synonym">Muraena anguilla</name>
    <dbReference type="NCBI Taxonomy" id="7936"/>
    <lineage>
        <taxon>Eukaryota</taxon>
        <taxon>Metazoa</taxon>
        <taxon>Chordata</taxon>
        <taxon>Craniata</taxon>
        <taxon>Vertebrata</taxon>
        <taxon>Euteleostomi</taxon>
        <taxon>Actinopterygii</taxon>
        <taxon>Neopterygii</taxon>
        <taxon>Teleostei</taxon>
        <taxon>Anguilliformes</taxon>
        <taxon>Anguillidae</taxon>
        <taxon>Anguilla</taxon>
    </lineage>
</organism>